<dbReference type="EMBL" id="CP059404">
    <property type="protein sequence ID" value="QNE89298.1"/>
    <property type="molecule type" value="Genomic_DNA"/>
</dbReference>
<evidence type="ECO:0000256" key="8">
    <source>
        <dbReference type="SAM" id="Phobius"/>
    </source>
</evidence>
<evidence type="ECO:0000256" key="2">
    <source>
        <dbReference type="ARBA" id="ARBA00009854"/>
    </source>
</evidence>
<dbReference type="NCBIfam" id="TIGR01625">
    <property type="entry name" value="YidE_YbjL_dupl"/>
    <property type="match status" value="2"/>
</dbReference>
<keyword evidence="7 8" id="KW-0472">Membrane</keyword>
<dbReference type="SUPFAM" id="SSF116726">
    <property type="entry name" value="TrkA C-terminal domain-like"/>
    <property type="match status" value="1"/>
</dbReference>
<dbReference type="InterPro" id="IPR036721">
    <property type="entry name" value="RCK_C_sf"/>
</dbReference>
<feature type="transmembrane region" description="Helical" evidence="8">
    <location>
        <begin position="371"/>
        <end position="391"/>
    </location>
</feature>
<feature type="transmembrane region" description="Helical" evidence="8">
    <location>
        <begin position="498"/>
        <end position="519"/>
    </location>
</feature>
<evidence type="ECO:0000256" key="1">
    <source>
        <dbReference type="ARBA" id="ARBA00004651"/>
    </source>
</evidence>
<keyword evidence="5 8" id="KW-0812">Transmembrane</keyword>
<organism evidence="10 11">
    <name type="scientific">Corynebacterium incognita</name>
    <dbReference type="NCBI Taxonomy" id="2754725"/>
    <lineage>
        <taxon>Bacteria</taxon>
        <taxon>Bacillati</taxon>
        <taxon>Actinomycetota</taxon>
        <taxon>Actinomycetes</taxon>
        <taxon>Mycobacteriales</taxon>
        <taxon>Corynebacteriaceae</taxon>
        <taxon>Corynebacterium</taxon>
    </lineage>
</organism>
<evidence type="ECO:0000256" key="3">
    <source>
        <dbReference type="ARBA" id="ARBA00022448"/>
    </source>
</evidence>
<name>A0A7G7CNY2_9CORY</name>
<dbReference type="KEGG" id="cik:H0194_09675"/>
<reference evidence="10 11" key="1">
    <citation type="submission" date="2020-07" db="EMBL/GenBank/DDBJ databases">
        <title>Complete genome and description of Corynebacterium incognita strain Marseille-Q3630 sp. nov.</title>
        <authorList>
            <person name="Boxberger M."/>
        </authorList>
    </citation>
    <scope>NUCLEOTIDE SEQUENCE [LARGE SCALE GENOMIC DNA]</scope>
    <source>
        <strain evidence="10 11">Marseille-Q3630</strain>
    </source>
</reference>
<feature type="transmembrane region" description="Helical" evidence="8">
    <location>
        <begin position="412"/>
        <end position="434"/>
    </location>
</feature>
<gene>
    <name evidence="10" type="ORF">H0194_09675</name>
</gene>
<feature type="transmembrane region" description="Helical" evidence="8">
    <location>
        <begin position="33"/>
        <end position="50"/>
    </location>
</feature>
<dbReference type="Proteomes" id="UP000515743">
    <property type="component" value="Chromosome"/>
</dbReference>
<comment type="subcellular location">
    <subcellularLocation>
        <location evidence="1">Cell membrane</location>
        <topology evidence="1">Multi-pass membrane protein</topology>
    </subcellularLocation>
</comment>
<feature type="transmembrane region" description="Helical" evidence="8">
    <location>
        <begin position="440"/>
        <end position="463"/>
    </location>
</feature>
<evidence type="ECO:0000256" key="4">
    <source>
        <dbReference type="ARBA" id="ARBA00022475"/>
    </source>
</evidence>
<feature type="transmembrane region" description="Helical" evidence="8">
    <location>
        <begin position="347"/>
        <end position="365"/>
    </location>
</feature>
<dbReference type="InterPro" id="IPR006512">
    <property type="entry name" value="YidE_YbjL"/>
</dbReference>
<comment type="similarity">
    <text evidence="2">Belongs to the AAE transporter (TC 2.A.81) family.</text>
</comment>
<dbReference type="InterPro" id="IPR050144">
    <property type="entry name" value="AAE_transporter"/>
</dbReference>
<evidence type="ECO:0000313" key="10">
    <source>
        <dbReference type="EMBL" id="QNE89298.1"/>
    </source>
</evidence>
<dbReference type="GO" id="GO:0006813">
    <property type="term" value="P:potassium ion transport"/>
    <property type="evidence" value="ECO:0007669"/>
    <property type="project" value="InterPro"/>
</dbReference>
<feature type="transmembrane region" description="Helical" evidence="8">
    <location>
        <begin position="6"/>
        <end position="26"/>
    </location>
</feature>
<evidence type="ECO:0000256" key="6">
    <source>
        <dbReference type="ARBA" id="ARBA00022989"/>
    </source>
</evidence>
<evidence type="ECO:0000259" key="9">
    <source>
        <dbReference type="Pfam" id="PF06826"/>
    </source>
</evidence>
<dbReference type="GO" id="GO:0005886">
    <property type="term" value="C:plasma membrane"/>
    <property type="evidence" value="ECO:0007669"/>
    <property type="project" value="UniProtKB-SubCell"/>
</dbReference>
<feature type="transmembrane region" description="Helical" evidence="8">
    <location>
        <begin position="150"/>
        <end position="167"/>
    </location>
</feature>
<accession>A0A7G7CNY2</accession>
<dbReference type="Pfam" id="PF06826">
    <property type="entry name" value="Asp-Al_Ex"/>
    <property type="match status" value="2"/>
</dbReference>
<keyword evidence="6 8" id="KW-1133">Transmembrane helix</keyword>
<protein>
    <submittedName>
        <fullName evidence="10">Antiporter</fullName>
    </submittedName>
</protein>
<feature type="domain" description="YidE/YbjL duplication" evidence="9">
    <location>
        <begin position="12"/>
        <end position="165"/>
    </location>
</feature>
<keyword evidence="3" id="KW-0813">Transport</keyword>
<dbReference type="PANTHER" id="PTHR30445">
    <property type="entry name" value="K(+)_H(+) ANTIPORTER SUBUNIT KHTT"/>
    <property type="match status" value="1"/>
</dbReference>
<evidence type="ECO:0000313" key="11">
    <source>
        <dbReference type="Proteomes" id="UP000515743"/>
    </source>
</evidence>
<keyword evidence="11" id="KW-1185">Reference proteome</keyword>
<feature type="domain" description="YidE/YbjL duplication" evidence="9">
    <location>
        <begin position="350"/>
        <end position="518"/>
    </location>
</feature>
<keyword evidence="4" id="KW-1003">Cell membrane</keyword>
<dbReference type="PANTHER" id="PTHR30445:SF3">
    <property type="entry name" value="TRANSPORT PROTEIN YIDE-RELATED"/>
    <property type="match status" value="1"/>
</dbReference>
<sequence>MLEFFTNNTLIAIFFVVALGTFFGTFKFGPIQFGAAGALFVGLAAGAFIAPDGAHLSLLQNLGLGLFVYLLGLEAGEEFFKSVKSQFGMMAMSIVSVLVGAATAVIAGGLLGIGREVSVGAFAGSLTSTPSLSLATAYTGSDAPAVGYSIGYPTGITVAIILSMLTIGKTWKAKRDQDDSAARELDGVRIRVTQDISFHDLNERFGTDYIVATIRRNGKSKVASPFFELRAGDEIFAVTNKSLEDDLVDAIGVRMSGRSWRQSVVTVQRFVLSNEDIAGNTIGNIPMYGNHRAKIIRVKRGDEILLATDDLYLASGDELEMVLPSVRYDAVESYVGNSVQAASELDWVATAVGLAAGFALAIVPIPLPGGSIFELGAAGGPLIVGLILGAVHRTGHLAWKLPMPANYAVRQLGLMLFLAAVGIASGPAFASSAFTMDGLLTVAVAALTALLGCGSLMLMLYFYGQSSPRTNGAVAGFLGQPAVLQYTMQNSSDSRIMTGYSATFAIALITKIIVVPFMLV</sequence>
<feature type="transmembrane region" description="Helical" evidence="8">
    <location>
        <begin position="87"/>
        <end position="113"/>
    </location>
</feature>
<proteinExistence type="inferred from homology"/>
<dbReference type="AlphaFoldDB" id="A0A7G7CNY2"/>
<evidence type="ECO:0000256" key="5">
    <source>
        <dbReference type="ARBA" id="ARBA00022692"/>
    </source>
</evidence>
<evidence type="ECO:0000256" key="7">
    <source>
        <dbReference type="ARBA" id="ARBA00023136"/>
    </source>
</evidence>
<dbReference type="RefSeq" id="WP_185175673.1">
    <property type="nucleotide sequence ID" value="NZ_CP059404.1"/>
</dbReference>